<evidence type="ECO:0000259" key="6">
    <source>
        <dbReference type="Pfam" id="PF01276"/>
    </source>
</evidence>
<dbReference type="Gene3D" id="3.40.640.10">
    <property type="entry name" value="Type I PLP-dependent aspartate aminotransferase-like (Major domain)"/>
    <property type="match status" value="1"/>
</dbReference>
<evidence type="ECO:0000256" key="2">
    <source>
        <dbReference type="ARBA" id="ARBA00010671"/>
    </source>
</evidence>
<dbReference type="InterPro" id="IPR015424">
    <property type="entry name" value="PyrdxlP-dep_Trfase"/>
</dbReference>
<protein>
    <submittedName>
        <fullName evidence="8">Lysine decarboxylase</fullName>
    </submittedName>
</protein>
<name>A0A2A4GUQ4_9STAP</name>
<proteinExistence type="inferred from homology"/>
<dbReference type="InterPro" id="IPR052357">
    <property type="entry name" value="Orn_Lys_Arg_decarboxylase-I"/>
</dbReference>
<feature type="domain" description="Orn/Lys/Arg decarboxylase C-terminal" evidence="7">
    <location>
        <begin position="357"/>
        <end position="427"/>
    </location>
</feature>
<dbReference type="InterPro" id="IPR008286">
    <property type="entry name" value="Prn/Lys/Arg_de-COase_C"/>
</dbReference>
<evidence type="ECO:0000259" key="7">
    <source>
        <dbReference type="Pfam" id="PF03711"/>
    </source>
</evidence>
<evidence type="ECO:0000313" key="8">
    <source>
        <dbReference type="EMBL" id="PCF54170.1"/>
    </source>
</evidence>
<evidence type="ECO:0000256" key="4">
    <source>
        <dbReference type="ARBA" id="ARBA00022898"/>
    </source>
</evidence>
<dbReference type="SUPFAM" id="SSF53383">
    <property type="entry name" value="PLP-dependent transferases"/>
    <property type="match status" value="1"/>
</dbReference>
<dbReference type="InterPro" id="IPR036633">
    <property type="entry name" value="Prn/Lys/Arg_de-COase_C_sf"/>
</dbReference>
<gene>
    <name evidence="8" type="ORF">B5C08_11010</name>
</gene>
<dbReference type="AlphaFoldDB" id="A0A2A4GUQ4"/>
<dbReference type="Pfam" id="PF03711">
    <property type="entry name" value="OKR_DC_1_C"/>
    <property type="match status" value="1"/>
</dbReference>
<comment type="similarity">
    <text evidence="2">Belongs to the Orn/Lys/Arg decarboxylase class-I family.</text>
</comment>
<evidence type="ECO:0000256" key="3">
    <source>
        <dbReference type="ARBA" id="ARBA00022793"/>
    </source>
</evidence>
<dbReference type="PANTHER" id="PTHR43277">
    <property type="entry name" value="ARGININE DECARBOXYLASE"/>
    <property type="match status" value="1"/>
</dbReference>
<keyword evidence="3" id="KW-0210">Decarboxylase</keyword>
<dbReference type="PANTHER" id="PTHR43277:SF3">
    <property type="entry name" value="DECARBOXYLASE, PUTATIVE-RELATED"/>
    <property type="match status" value="1"/>
</dbReference>
<dbReference type="GO" id="GO:0016831">
    <property type="term" value="F:carboxy-lyase activity"/>
    <property type="evidence" value="ECO:0007669"/>
    <property type="project" value="UniProtKB-KW"/>
</dbReference>
<dbReference type="InterPro" id="IPR015421">
    <property type="entry name" value="PyrdxlP-dep_Trfase_major"/>
</dbReference>
<evidence type="ECO:0000313" key="9">
    <source>
        <dbReference type="Proteomes" id="UP000218335"/>
    </source>
</evidence>
<keyword evidence="5" id="KW-0456">Lyase</keyword>
<dbReference type="EMBL" id="MWUU01000017">
    <property type="protein sequence ID" value="PCF54170.1"/>
    <property type="molecule type" value="Genomic_DNA"/>
</dbReference>
<evidence type="ECO:0000256" key="5">
    <source>
        <dbReference type="ARBA" id="ARBA00023239"/>
    </source>
</evidence>
<dbReference type="SUPFAM" id="SSF55904">
    <property type="entry name" value="Ornithine decarboxylase C-terminal domain"/>
    <property type="match status" value="1"/>
</dbReference>
<organism evidence="8 9">
    <name type="scientific">Staphylococcus delphini</name>
    <dbReference type="NCBI Taxonomy" id="53344"/>
    <lineage>
        <taxon>Bacteria</taxon>
        <taxon>Bacillati</taxon>
        <taxon>Bacillota</taxon>
        <taxon>Bacilli</taxon>
        <taxon>Bacillales</taxon>
        <taxon>Staphylococcaceae</taxon>
        <taxon>Staphylococcus</taxon>
        <taxon>Staphylococcus intermedius group</taxon>
    </lineage>
</organism>
<keyword evidence="4" id="KW-0663">Pyridoxal phosphate</keyword>
<dbReference type="Proteomes" id="UP000218335">
    <property type="component" value="Unassembled WGS sequence"/>
</dbReference>
<dbReference type="Pfam" id="PF01276">
    <property type="entry name" value="OKR_DC_1"/>
    <property type="match status" value="1"/>
</dbReference>
<sequence length="446" mass="50283">MQQPLKAKMLEWRKRQPISMHVPGHKNGTIGDLSMTQVPYDITEITGFDDLHHAEAVLYESMVQLNKHPDYRGYFLVNGTTSGILAVIHAVASIQGDVCIARNVHKSVFHALELGQQRAQILETSVSEQTGQYTKPNVETTDLAHAKLGVVTYPNYYGETFEVAHVVEQFHQFNVPVLVDEAHGAHFDLSGFPESSMRAGADYVVQSYHKTLPSLTMSSVLWIHRDAPYREWIEYGLQVFQSSSPSYLLMQSLEAAQAFYASYDSTLFFEKRARLIAALEKKGLTVIKPQDPLKLLIRFEGMTGSSLQAEMEAQAIDVELSDENAVLWVLPLWHDQDRFPFEALLERIDRMTLTPEVNAVHDSHPHLFTQPSTYQAMGMHPSRSIAYQKAEGCILARHLTPYPPGIPSLLKGEIVTADMIKLIEYWQSRGFRVEGLTDGKITVKDE</sequence>
<comment type="cofactor">
    <cofactor evidence="1">
        <name>pyridoxal 5'-phosphate</name>
        <dbReference type="ChEBI" id="CHEBI:597326"/>
    </cofactor>
</comment>
<evidence type="ECO:0000256" key="1">
    <source>
        <dbReference type="ARBA" id="ARBA00001933"/>
    </source>
</evidence>
<dbReference type="Gene3D" id="3.90.105.10">
    <property type="entry name" value="Molybdopterin biosynthesis moea protein, domain 2"/>
    <property type="match status" value="1"/>
</dbReference>
<feature type="domain" description="Orn/Lys/Arg decarboxylases family 1 pyridoxal-P attachment site" evidence="6">
    <location>
        <begin position="4"/>
        <end position="260"/>
    </location>
</feature>
<comment type="caution">
    <text evidence="8">The sequence shown here is derived from an EMBL/GenBank/DDBJ whole genome shotgun (WGS) entry which is preliminary data.</text>
</comment>
<accession>A0A2A4GUQ4</accession>
<reference evidence="8 9" key="1">
    <citation type="journal article" date="2017" name="PLoS ONE">
        <title>Development of a real-time PCR for detection of Staphylococcus pseudintermedius using a novel automated comparison of whole-genome sequences.</title>
        <authorList>
            <person name="Verstappen K.M."/>
            <person name="Huijbregts L."/>
            <person name="Spaninks M."/>
            <person name="Wagenaar J.A."/>
            <person name="Fluit A.C."/>
            <person name="Duim B."/>
        </authorList>
    </citation>
    <scope>NUCLEOTIDE SEQUENCE [LARGE SCALE GENOMIC DNA]</scope>
    <source>
        <strain evidence="8 9">215070706401-1</strain>
    </source>
</reference>
<dbReference type="InterPro" id="IPR000310">
    <property type="entry name" value="Orn/Lys/Arg_deCO2ase_major_dom"/>
</dbReference>
<dbReference type="RefSeq" id="WP_096593969.1">
    <property type="nucleotide sequence ID" value="NZ_MWRM01000014.1"/>
</dbReference>